<evidence type="ECO:0000259" key="3">
    <source>
        <dbReference type="Pfam" id="PF19407"/>
    </source>
</evidence>
<dbReference type="EMBL" id="AGWP01000002">
    <property type="protein sequence ID" value="EJZ88014.1"/>
    <property type="molecule type" value="Genomic_DNA"/>
</dbReference>
<proteinExistence type="predicted"/>
<dbReference type="Gene3D" id="2.60.40.10">
    <property type="entry name" value="Immunoglobulins"/>
    <property type="match status" value="1"/>
</dbReference>
<dbReference type="Pfam" id="PF19407">
    <property type="entry name" value="DUF5979"/>
    <property type="match status" value="2"/>
</dbReference>
<evidence type="ECO:0000256" key="1">
    <source>
        <dbReference type="SAM" id="MobiDB-lite"/>
    </source>
</evidence>
<protein>
    <recommendedName>
        <fullName evidence="3">DUF5979 domain-containing protein</fullName>
    </recommendedName>
</protein>
<name>K0Z772_9ACTO</name>
<sequence length="1502" mass="161254">MTLDVRFTNSEGDEPLARKIAAGQLPKQVPIYYNCRFMADPTKPPELPEKNQGSYPGYVGAGYVSVPTTGGKVSVGKVAGKDAWPVGTHCLFSTTPPTGTNTPAGAKPVNVPGFEVEHSVTSNICSEDAAARPKNAKPCKGDYFWVHSGGEHQVRITQDLKRLHGQVRLAKVLTGNAQGEGIGHKFAMRLECEDEGIKLPVAGSSQSYAFSLAHGSPKLIDGVPAGANCKVIEEQTDLPNASVITPEPIAIAPITDVNRVVDVRVNNQLDFKLGTLKIAHATNFGPNLTEKDLQEKLVQARKEITVSCQAPGNSQTVTQNVSIDGDGEVVLPNEIPAGSRCSVLSRPEILTGRKVDYTSHSAEVVVGANQTKTVQISTTYSLPKAGAIKISPRVRQRPQYELLSKKVPRAATGTLTCGAIEKQISLDLTTESASTLEGGDLPENTSCTMRITLGRNPLLKSYSQAKIGEDARDRVKGDTTSFSFTSPSRDGALNIEFDVWFEVARAELTLTSSADVYTNAYKSEQKIPVPAEWKNALFARDDGEFKVQASLSCNYSEAGKTENEKVPIELLPREENVTTVPAPIGWKCELTSEPGSLRIPGADLESANWTIASSDRAVGESHHAWQVDGPARATLNAAYRMQLASFNVKKKVGGEGVAIVSGAKQFAVNISCALNGHNIPIPAPRKVPDTNYDAAATFATDLQARLASVAPTQQIGIGRFQQGEWNPVDAIPAGAKCVLEETDDSAHVDNTSVYRYWEVSEGYRGREPSHNCDENSKVCRPLVGRSIGTTEVSLPRDKAPAANEFYKAAVDARKRLIETPSGKKEVPANPTVPQTLPENFAGTMVVWNNYDFQKTEVQVGLRVSGSGALLMKEKDFSARLYCRPPVTLTEAEQDELPEGANSAGIIQAELQFSARGDHFEPVVAAQQIPVGYSCALAQRALPTYDTEVTAKIEKDPTQPTTTVGADQLREFFSYAGGKKSLVDVDTNLAISDSDQVLLAFRVHPSLSGPGFPYPRTKFTITDRIDRKAGKLSVRHVLDTPDGVGRKSIGKALLADGKVGYTLHYRCEDAFVKDKNGKPAVTSGSVELPAQSELQLFGTSRFMPASSTCTLWHTNALADPLPEYKGEVKVLPSATLSTSLGEQPFGGIGEGEISSVRLSTALGYPNGALATFVDDYFYGVSTFQVGTAVVGKRKDDVEVSGLHYDYQCAWPHLPGPDDLKKLTGKIEPVVAGTYASLPSMPQAATCKVSSRKPTPKRYVKMLTHWVDWQGEIAPAARAGRSERAASRESTPEPELEEGDPLLSAEFKAAPRTELTSDPFSFTLDRNKPKGVVLYTALNNGAKVAIQKVDPKGNVVPGATFELYKEGTPDQAEKLVKDKDTAGTYLPLEELDPGSYYLLNTNGGAHAGEQLPFPYKFTVASGGSDGTITLSEQTRNSGLVQLFTPDGTNSSGGADSLPPTGRWTIQLADVSVGNLPLTGGARPWVILAGLALLVAGAVRAFKQK</sequence>
<accession>K0Z772</accession>
<keyword evidence="2" id="KW-0812">Transmembrane</keyword>
<feature type="domain" description="DUF5979" evidence="3">
    <location>
        <begin position="168"/>
        <end position="268"/>
    </location>
</feature>
<evidence type="ECO:0000256" key="2">
    <source>
        <dbReference type="SAM" id="Phobius"/>
    </source>
</evidence>
<reference evidence="4 5" key="1">
    <citation type="submission" date="2012-07" db="EMBL/GenBank/DDBJ databases">
        <title>The Genome Sequence of Actinomyces neuii subsp. anitratus BVS029A5.</title>
        <authorList>
            <consortium name="The Broad Institute Genome Sequencing Platform"/>
            <person name="Earl A."/>
            <person name="Ward D."/>
            <person name="Feldgarden M."/>
            <person name="Gevers D."/>
            <person name="Saerens B."/>
            <person name="Vaneechoutte M."/>
            <person name="Walker B."/>
            <person name="Young S.K."/>
            <person name="Zeng Q."/>
            <person name="Gargeya S."/>
            <person name="Fitzgerald M."/>
            <person name="Haas B."/>
            <person name="Abouelleil A."/>
            <person name="Alvarado L."/>
            <person name="Arachchi H.M."/>
            <person name="Berlin A."/>
            <person name="Chapman S.B."/>
            <person name="Goldberg J."/>
            <person name="Griggs A."/>
            <person name="Gujja S."/>
            <person name="Hansen M."/>
            <person name="Howarth C."/>
            <person name="Imamovic A."/>
            <person name="Larimer J."/>
            <person name="McCowen C."/>
            <person name="Montmayeur A."/>
            <person name="Murphy C."/>
            <person name="Neiman D."/>
            <person name="Pearson M."/>
            <person name="Priest M."/>
            <person name="Roberts A."/>
            <person name="Saif S."/>
            <person name="Shea T."/>
            <person name="Sisk P."/>
            <person name="Sykes S."/>
            <person name="Wortman J."/>
            <person name="Nusbaum C."/>
            <person name="Birren B."/>
        </authorList>
    </citation>
    <scope>NUCLEOTIDE SEQUENCE [LARGE SCALE GENOMIC DNA]</scope>
    <source>
        <strain evidence="4 5">BVS029A5</strain>
    </source>
</reference>
<feature type="compositionally biased region" description="Basic and acidic residues" evidence="1">
    <location>
        <begin position="1278"/>
        <end position="1289"/>
    </location>
</feature>
<dbReference type="PATRIC" id="fig|888439.3.peg.277"/>
<dbReference type="eggNOG" id="ENOG5033XYD">
    <property type="taxonomic scope" value="Bacteria"/>
</dbReference>
<comment type="caution">
    <text evidence="4">The sequence shown here is derived from an EMBL/GenBank/DDBJ whole genome shotgun (WGS) entry which is preliminary data.</text>
</comment>
<dbReference type="Proteomes" id="UP000006075">
    <property type="component" value="Unassembled WGS sequence"/>
</dbReference>
<feature type="transmembrane region" description="Helical" evidence="2">
    <location>
        <begin position="1482"/>
        <end position="1499"/>
    </location>
</feature>
<evidence type="ECO:0000313" key="5">
    <source>
        <dbReference type="Proteomes" id="UP000006075"/>
    </source>
</evidence>
<dbReference type="InterPro" id="IPR013783">
    <property type="entry name" value="Ig-like_fold"/>
</dbReference>
<keyword evidence="2" id="KW-0472">Membrane</keyword>
<evidence type="ECO:0000313" key="4">
    <source>
        <dbReference type="EMBL" id="EJZ88014.1"/>
    </source>
</evidence>
<gene>
    <name evidence="4" type="ORF">HMPREF9240_00273</name>
</gene>
<dbReference type="InterPro" id="IPR046022">
    <property type="entry name" value="DUF5979"/>
</dbReference>
<keyword evidence="2" id="KW-1133">Transmembrane helix</keyword>
<feature type="domain" description="DUF5979" evidence="3">
    <location>
        <begin position="297"/>
        <end position="380"/>
    </location>
</feature>
<dbReference type="GO" id="GO:0005975">
    <property type="term" value="P:carbohydrate metabolic process"/>
    <property type="evidence" value="ECO:0007669"/>
    <property type="project" value="UniProtKB-ARBA"/>
</dbReference>
<keyword evidence="5" id="KW-1185">Reference proteome</keyword>
<feature type="region of interest" description="Disordered" evidence="1">
    <location>
        <begin position="1275"/>
        <end position="1300"/>
    </location>
</feature>
<dbReference type="HOGENOM" id="CLU_248606_0_0_11"/>
<organism evidence="4 5">
    <name type="scientific">Winkia neuii BV029A5</name>
    <dbReference type="NCBI Taxonomy" id="888439"/>
    <lineage>
        <taxon>Bacteria</taxon>
        <taxon>Bacillati</taxon>
        <taxon>Actinomycetota</taxon>
        <taxon>Actinomycetes</taxon>
        <taxon>Actinomycetales</taxon>
        <taxon>Actinomycetaceae</taxon>
        <taxon>Winkia</taxon>
    </lineage>
</organism>